<comment type="subcellular location">
    <subcellularLocation>
        <location evidence="1">Cell membrane</location>
        <topology evidence="1">Lipid-anchor</topology>
        <topology evidence="1">GPI-anchor</topology>
    </subcellularLocation>
</comment>
<reference evidence="12 13" key="1">
    <citation type="submission" date="2024-01" db="EMBL/GenBank/DDBJ databases">
        <title>The genomes of 5 underutilized Papilionoideae crops provide insights into root nodulation and disease resistanc.</title>
        <authorList>
            <person name="Jiang F."/>
        </authorList>
    </citation>
    <scope>NUCLEOTIDE SEQUENCE [LARGE SCALE GENOMIC DNA]</scope>
    <source>
        <strain evidence="12">DUOXIRENSHENG_FW03</strain>
        <tissue evidence="12">Leaves</tissue>
    </source>
</reference>
<evidence type="ECO:0000256" key="1">
    <source>
        <dbReference type="ARBA" id="ARBA00004609"/>
    </source>
</evidence>
<dbReference type="Proteomes" id="UP001386955">
    <property type="component" value="Unassembled WGS sequence"/>
</dbReference>
<keyword evidence="10" id="KW-0472">Membrane</keyword>
<dbReference type="AlphaFoldDB" id="A0AAN9XSA0"/>
<keyword evidence="5" id="KW-0732">Signal</keyword>
<evidence type="ECO:0000256" key="8">
    <source>
        <dbReference type="ARBA" id="ARBA00023288"/>
    </source>
</evidence>
<keyword evidence="6" id="KW-1015">Disulfide bond</keyword>
<dbReference type="SUPFAM" id="SSF47699">
    <property type="entry name" value="Bifunctional inhibitor/lipid-transfer protein/seed storage 2S albumin"/>
    <property type="match status" value="1"/>
</dbReference>
<keyword evidence="13" id="KW-1185">Reference proteome</keyword>
<gene>
    <name evidence="12" type="ORF">VNO78_07845</name>
</gene>
<proteinExistence type="inferred from homology"/>
<sequence>MKVEESEEKGRRKKEEGRRKKEEGRSMALMLMLMLMLMSWVLVLGRGKGQTIPLCAVELSPCIKYLNSTKPPDTCCDPIKEINGTQETCFCELALSPGILEGLGTTTTQALQLAHLCGVNFTITTCKASSSAPIPSSVQPPAIVGGDQGGASRAKFTGHFFTLLLCACVLFN</sequence>
<comment type="similarity">
    <text evidence="2">Belongs to the plant LTP family.</text>
</comment>
<evidence type="ECO:0000256" key="7">
    <source>
        <dbReference type="ARBA" id="ARBA00023180"/>
    </source>
</evidence>
<evidence type="ECO:0000256" key="10">
    <source>
        <dbReference type="SAM" id="Phobius"/>
    </source>
</evidence>
<name>A0AAN9XSA0_PSOTE</name>
<keyword evidence="10" id="KW-0812">Transmembrane</keyword>
<dbReference type="PANTHER" id="PTHR33044">
    <property type="entry name" value="BIFUNCTIONAL INHIBITOR/LIPID-TRANSFER PROTEIN/SEED STORAGE 2S ALBUMIN SUPERFAMILY PROTEIN-RELATED"/>
    <property type="match status" value="1"/>
</dbReference>
<feature type="domain" description="Bifunctional inhibitor/plant lipid transfer protein/seed storage helical" evidence="11">
    <location>
        <begin position="55"/>
        <end position="126"/>
    </location>
</feature>
<dbReference type="InterPro" id="IPR043325">
    <property type="entry name" value="LTSS"/>
</dbReference>
<feature type="region of interest" description="Disordered" evidence="9">
    <location>
        <begin position="1"/>
        <end position="22"/>
    </location>
</feature>
<organism evidence="12 13">
    <name type="scientific">Psophocarpus tetragonolobus</name>
    <name type="common">Winged bean</name>
    <name type="synonym">Dolichos tetragonolobus</name>
    <dbReference type="NCBI Taxonomy" id="3891"/>
    <lineage>
        <taxon>Eukaryota</taxon>
        <taxon>Viridiplantae</taxon>
        <taxon>Streptophyta</taxon>
        <taxon>Embryophyta</taxon>
        <taxon>Tracheophyta</taxon>
        <taxon>Spermatophyta</taxon>
        <taxon>Magnoliopsida</taxon>
        <taxon>eudicotyledons</taxon>
        <taxon>Gunneridae</taxon>
        <taxon>Pentapetalae</taxon>
        <taxon>rosids</taxon>
        <taxon>fabids</taxon>
        <taxon>Fabales</taxon>
        <taxon>Fabaceae</taxon>
        <taxon>Papilionoideae</taxon>
        <taxon>50 kb inversion clade</taxon>
        <taxon>NPAAA clade</taxon>
        <taxon>indigoferoid/millettioid clade</taxon>
        <taxon>Phaseoleae</taxon>
        <taxon>Psophocarpus</taxon>
    </lineage>
</organism>
<evidence type="ECO:0000256" key="9">
    <source>
        <dbReference type="SAM" id="MobiDB-lite"/>
    </source>
</evidence>
<keyword evidence="8" id="KW-0449">Lipoprotein</keyword>
<dbReference type="GO" id="GO:0098552">
    <property type="term" value="C:side of membrane"/>
    <property type="evidence" value="ECO:0007669"/>
    <property type="project" value="UniProtKB-KW"/>
</dbReference>
<dbReference type="InterPro" id="IPR036312">
    <property type="entry name" value="Bifun_inhib/LTP/seed_sf"/>
</dbReference>
<dbReference type="GO" id="GO:0005886">
    <property type="term" value="C:plasma membrane"/>
    <property type="evidence" value="ECO:0007669"/>
    <property type="project" value="UniProtKB-SubCell"/>
</dbReference>
<accession>A0AAN9XSA0</accession>
<dbReference type="EMBL" id="JAYMYS010000002">
    <property type="protein sequence ID" value="KAK7406225.1"/>
    <property type="molecule type" value="Genomic_DNA"/>
</dbReference>
<keyword evidence="3" id="KW-1003">Cell membrane</keyword>
<comment type="caution">
    <text evidence="12">The sequence shown here is derived from an EMBL/GenBank/DDBJ whole genome shotgun (WGS) entry which is preliminary data.</text>
</comment>
<dbReference type="Gene3D" id="1.10.110.10">
    <property type="entry name" value="Plant lipid-transfer and hydrophobic proteins"/>
    <property type="match status" value="1"/>
</dbReference>
<evidence type="ECO:0000256" key="5">
    <source>
        <dbReference type="ARBA" id="ARBA00022729"/>
    </source>
</evidence>
<keyword evidence="7" id="KW-0325">Glycoprotein</keyword>
<evidence type="ECO:0000256" key="4">
    <source>
        <dbReference type="ARBA" id="ARBA00022622"/>
    </source>
</evidence>
<evidence type="ECO:0000313" key="13">
    <source>
        <dbReference type="Proteomes" id="UP001386955"/>
    </source>
</evidence>
<dbReference type="CDD" id="cd00010">
    <property type="entry name" value="AAI_LTSS"/>
    <property type="match status" value="1"/>
</dbReference>
<keyword evidence="4" id="KW-0336">GPI-anchor</keyword>
<evidence type="ECO:0000256" key="3">
    <source>
        <dbReference type="ARBA" id="ARBA00022475"/>
    </source>
</evidence>
<feature type="transmembrane region" description="Helical" evidence="10">
    <location>
        <begin position="27"/>
        <end position="45"/>
    </location>
</feature>
<evidence type="ECO:0000256" key="2">
    <source>
        <dbReference type="ARBA" id="ARBA00009748"/>
    </source>
</evidence>
<evidence type="ECO:0000313" key="12">
    <source>
        <dbReference type="EMBL" id="KAK7406225.1"/>
    </source>
</evidence>
<dbReference type="InterPro" id="IPR016140">
    <property type="entry name" value="Bifunc_inhib/LTP/seed_store"/>
</dbReference>
<protein>
    <recommendedName>
        <fullName evidence="11">Bifunctional inhibitor/plant lipid transfer protein/seed storage helical domain-containing protein</fullName>
    </recommendedName>
</protein>
<dbReference type="Pfam" id="PF14368">
    <property type="entry name" value="LTP_2"/>
    <property type="match status" value="1"/>
</dbReference>
<keyword evidence="10" id="KW-1133">Transmembrane helix</keyword>
<evidence type="ECO:0000259" key="11">
    <source>
        <dbReference type="Pfam" id="PF14368"/>
    </source>
</evidence>
<evidence type="ECO:0000256" key="6">
    <source>
        <dbReference type="ARBA" id="ARBA00023157"/>
    </source>
</evidence>